<gene>
    <name evidence="1" type="ORF">M0R45_038497</name>
</gene>
<accession>A0AAW1W2J0</accession>
<evidence type="ECO:0000313" key="1">
    <source>
        <dbReference type="EMBL" id="KAK9914739.1"/>
    </source>
</evidence>
<evidence type="ECO:0008006" key="3">
    <source>
        <dbReference type="Google" id="ProtNLM"/>
    </source>
</evidence>
<comment type="caution">
    <text evidence="1">The sequence shown here is derived from an EMBL/GenBank/DDBJ whole genome shotgun (WGS) entry which is preliminary data.</text>
</comment>
<dbReference type="Proteomes" id="UP001457282">
    <property type="component" value="Unassembled WGS sequence"/>
</dbReference>
<keyword evidence="2" id="KW-1185">Reference proteome</keyword>
<reference evidence="1 2" key="1">
    <citation type="journal article" date="2023" name="G3 (Bethesda)">
        <title>A chromosome-length genome assembly and annotation of blackberry (Rubus argutus, cv. 'Hillquist').</title>
        <authorList>
            <person name="Bruna T."/>
            <person name="Aryal R."/>
            <person name="Dudchenko O."/>
            <person name="Sargent D.J."/>
            <person name="Mead D."/>
            <person name="Buti M."/>
            <person name="Cavallini A."/>
            <person name="Hytonen T."/>
            <person name="Andres J."/>
            <person name="Pham M."/>
            <person name="Weisz D."/>
            <person name="Mascagni F."/>
            <person name="Usai G."/>
            <person name="Natali L."/>
            <person name="Bassil N."/>
            <person name="Fernandez G.E."/>
            <person name="Lomsadze A."/>
            <person name="Armour M."/>
            <person name="Olukolu B."/>
            <person name="Poorten T."/>
            <person name="Britton C."/>
            <person name="Davik J."/>
            <person name="Ashrafi H."/>
            <person name="Aiden E.L."/>
            <person name="Borodovsky M."/>
            <person name="Worthington M."/>
        </authorList>
    </citation>
    <scope>NUCLEOTIDE SEQUENCE [LARGE SCALE GENOMIC DNA]</scope>
    <source>
        <strain evidence="1">PI 553951</strain>
    </source>
</reference>
<dbReference type="AlphaFoldDB" id="A0AAW1W2J0"/>
<sequence length="117" mass="13195">MKQGHIQVDINGAFRYSKVNCKVNCLDIIYAELRNDGNYKLRNEGSGSDGCESKIVAVVVLVMVMTKLVVIKGSEDVVLVGTMLTLWLYWRWVGGNDGGCGNDIDDGRVVERWRWQR</sequence>
<evidence type="ECO:0000313" key="2">
    <source>
        <dbReference type="Proteomes" id="UP001457282"/>
    </source>
</evidence>
<organism evidence="1 2">
    <name type="scientific">Rubus argutus</name>
    <name type="common">Southern blackberry</name>
    <dbReference type="NCBI Taxonomy" id="59490"/>
    <lineage>
        <taxon>Eukaryota</taxon>
        <taxon>Viridiplantae</taxon>
        <taxon>Streptophyta</taxon>
        <taxon>Embryophyta</taxon>
        <taxon>Tracheophyta</taxon>
        <taxon>Spermatophyta</taxon>
        <taxon>Magnoliopsida</taxon>
        <taxon>eudicotyledons</taxon>
        <taxon>Gunneridae</taxon>
        <taxon>Pentapetalae</taxon>
        <taxon>rosids</taxon>
        <taxon>fabids</taxon>
        <taxon>Rosales</taxon>
        <taxon>Rosaceae</taxon>
        <taxon>Rosoideae</taxon>
        <taxon>Rosoideae incertae sedis</taxon>
        <taxon>Rubus</taxon>
    </lineage>
</organism>
<protein>
    <recommendedName>
        <fullName evidence="3">Transmembrane protein</fullName>
    </recommendedName>
</protein>
<proteinExistence type="predicted"/>
<dbReference type="EMBL" id="JBEDUW010000007">
    <property type="protein sequence ID" value="KAK9914739.1"/>
    <property type="molecule type" value="Genomic_DNA"/>
</dbReference>
<name>A0AAW1W2J0_RUBAR</name>